<proteinExistence type="predicted"/>
<keyword evidence="2" id="KW-0812">Transmembrane</keyword>
<dbReference type="VEuPathDB" id="FungiDB:CPAG_07565"/>
<feature type="compositionally biased region" description="Basic and acidic residues" evidence="1">
    <location>
        <begin position="1"/>
        <end position="22"/>
    </location>
</feature>
<evidence type="ECO:0000256" key="2">
    <source>
        <dbReference type="SAM" id="Phobius"/>
    </source>
</evidence>
<feature type="compositionally biased region" description="Low complexity" evidence="1">
    <location>
        <begin position="28"/>
        <end position="37"/>
    </location>
</feature>
<name>A0A0J6FLM9_COCPO</name>
<gene>
    <name evidence="3" type="ORF">CPAG_07565</name>
</gene>
<evidence type="ECO:0000313" key="3">
    <source>
        <dbReference type="EMBL" id="KMM71258.1"/>
    </source>
</evidence>
<dbReference type="EMBL" id="DS268113">
    <property type="protein sequence ID" value="KMM71258.1"/>
    <property type="molecule type" value="Genomic_DNA"/>
</dbReference>
<accession>A0A0J6FLM9</accession>
<organism evidence="3 4">
    <name type="scientific">Coccidioides posadasii RMSCC 3488</name>
    <dbReference type="NCBI Taxonomy" id="454284"/>
    <lineage>
        <taxon>Eukaryota</taxon>
        <taxon>Fungi</taxon>
        <taxon>Dikarya</taxon>
        <taxon>Ascomycota</taxon>
        <taxon>Pezizomycotina</taxon>
        <taxon>Eurotiomycetes</taxon>
        <taxon>Eurotiomycetidae</taxon>
        <taxon>Onygenales</taxon>
        <taxon>Onygenaceae</taxon>
        <taxon>Coccidioides</taxon>
    </lineage>
</organism>
<keyword evidence="2" id="KW-1133">Transmembrane helix</keyword>
<feature type="transmembrane region" description="Helical" evidence="2">
    <location>
        <begin position="157"/>
        <end position="177"/>
    </location>
</feature>
<reference evidence="4" key="2">
    <citation type="journal article" date="2009" name="Genome Res.">
        <title>Comparative genomic analyses of the human fungal pathogens Coccidioides and their relatives.</title>
        <authorList>
            <person name="Sharpton T.J."/>
            <person name="Stajich J.E."/>
            <person name="Rounsley S.D."/>
            <person name="Gardner M.J."/>
            <person name="Wortman J.R."/>
            <person name="Jordar V.S."/>
            <person name="Maiti R."/>
            <person name="Kodira C.D."/>
            <person name="Neafsey D.E."/>
            <person name="Zeng Q."/>
            <person name="Hung C.-Y."/>
            <person name="McMahan C."/>
            <person name="Muszewska A."/>
            <person name="Grynberg M."/>
            <person name="Mandel M.A."/>
            <person name="Kellner E.M."/>
            <person name="Barker B.M."/>
            <person name="Galgiani J.N."/>
            <person name="Orbach M.J."/>
            <person name="Kirkland T.N."/>
            <person name="Cole G.T."/>
            <person name="Henn M.R."/>
            <person name="Birren B.W."/>
            <person name="Taylor J.W."/>
        </authorList>
    </citation>
    <scope>NUCLEOTIDE SEQUENCE [LARGE SCALE GENOMIC DNA]</scope>
    <source>
        <strain evidence="4">RMSCC 3488</strain>
    </source>
</reference>
<reference evidence="3 4" key="1">
    <citation type="submission" date="2007-06" db="EMBL/GenBank/DDBJ databases">
        <title>The Genome Sequence of Coccidioides posadasii RMSCC_3488.</title>
        <authorList>
            <consortium name="Coccidioides Genome Resources Consortium"/>
            <consortium name="The Broad Institute Genome Sequencing Platform"/>
            <person name="Henn M.R."/>
            <person name="Sykes S."/>
            <person name="Young S."/>
            <person name="Jaffe D."/>
            <person name="Berlin A."/>
            <person name="Alvarez P."/>
            <person name="Butler J."/>
            <person name="Gnerre S."/>
            <person name="Grabherr M."/>
            <person name="Mauceli E."/>
            <person name="Brockman W."/>
            <person name="Kodira C."/>
            <person name="Alvarado L."/>
            <person name="Zeng Q."/>
            <person name="Crawford M."/>
            <person name="Antoine C."/>
            <person name="Devon K."/>
            <person name="Galgiani J."/>
            <person name="Orsborn K."/>
            <person name="Lewis M.L."/>
            <person name="Nusbaum C."/>
            <person name="Galagan J."/>
            <person name="Birren B."/>
        </authorList>
    </citation>
    <scope>NUCLEOTIDE SEQUENCE [LARGE SCALE GENOMIC DNA]</scope>
    <source>
        <strain evidence="3 4">RMSCC 3488</strain>
    </source>
</reference>
<evidence type="ECO:0000256" key="1">
    <source>
        <dbReference type="SAM" id="MobiDB-lite"/>
    </source>
</evidence>
<reference evidence="4" key="3">
    <citation type="journal article" date="2010" name="Genome Res.">
        <title>Population genomic sequencing of Coccidioides fungi reveals recent hybridization and transposon control.</title>
        <authorList>
            <person name="Neafsey D.E."/>
            <person name="Barker B.M."/>
            <person name="Sharpton T.J."/>
            <person name="Stajich J.E."/>
            <person name="Park D.J."/>
            <person name="Whiston E."/>
            <person name="Hung C.-Y."/>
            <person name="McMahan C."/>
            <person name="White J."/>
            <person name="Sykes S."/>
            <person name="Heiman D."/>
            <person name="Young S."/>
            <person name="Zeng Q."/>
            <person name="Abouelleil A."/>
            <person name="Aftuck L."/>
            <person name="Bessette D."/>
            <person name="Brown A."/>
            <person name="FitzGerald M."/>
            <person name="Lui A."/>
            <person name="Macdonald J.P."/>
            <person name="Priest M."/>
            <person name="Orbach M.J."/>
            <person name="Galgiani J.N."/>
            <person name="Kirkland T.N."/>
            <person name="Cole G.T."/>
            <person name="Birren B.W."/>
            <person name="Henn M.R."/>
            <person name="Taylor J.W."/>
            <person name="Rounsley S.D."/>
        </authorList>
    </citation>
    <scope>NUCLEOTIDE SEQUENCE [LARGE SCALE GENOMIC DNA]</scope>
    <source>
        <strain evidence="4">RMSCC 3488</strain>
    </source>
</reference>
<feature type="region of interest" description="Disordered" evidence="1">
    <location>
        <begin position="1"/>
        <end position="42"/>
    </location>
</feature>
<dbReference type="Proteomes" id="UP000054567">
    <property type="component" value="Unassembled WGS sequence"/>
</dbReference>
<protein>
    <submittedName>
        <fullName evidence="3">Uncharacterized protein</fullName>
    </submittedName>
</protein>
<keyword evidence="2" id="KW-0472">Membrane</keyword>
<sequence length="235" mass="26471">MADHVPRVWGKSVERHRGEARNPHIPNRRAAAPATAPGLTSRRDQTNVTWRCGDCLDSQLRRCEHGLAAPFAAADWESWGESFECFHGPGDEVLSQKTPPSEVYFAETLEYTSEPQPWFAITLPLQGPVFSMRRLAFQPLLFSTDPHARLRLAQTPILFFTGYILCLFIVLIVQSGITELAISKNLGNNPTWEIRMPKQPSSPMGSAKQQTKEHSLLMRASRPSDCHFPPPCFQY</sequence>
<dbReference type="AlphaFoldDB" id="A0A0J6FLM9"/>
<evidence type="ECO:0000313" key="4">
    <source>
        <dbReference type="Proteomes" id="UP000054567"/>
    </source>
</evidence>